<feature type="domain" description="EF-hand" evidence="3">
    <location>
        <begin position="50"/>
        <end position="77"/>
    </location>
</feature>
<feature type="domain" description="EF-hand" evidence="3">
    <location>
        <begin position="14"/>
        <end position="49"/>
    </location>
</feature>
<keyword evidence="5" id="KW-1185">Reference proteome</keyword>
<evidence type="ECO:0000259" key="3">
    <source>
        <dbReference type="PROSITE" id="PS50222"/>
    </source>
</evidence>
<gene>
    <name evidence="4" type="ORF">KPS_003432</name>
</gene>
<feature type="compositionally biased region" description="Gly residues" evidence="1">
    <location>
        <begin position="75"/>
        <end position="89"/>
    </location>
</feature>
<evidence type="ECO:0000313" key="5">
    <source>
        <dbReference type="Proteomes" id="UP001180616"/>
    </source>
</evidence>
<dbReference type="SUPFAM" id="SSF47473">
    <property type="entry name" value="EF-hand"/>
    <property type="match status" value="1"/>
</dbReference>
<dbReference type="Proteomes" id="UP001180616">
    <property type="component" value="Chromosome"/>
</dbReference>
<dbReference type="RefSeq" id="WP_309541332.1">
    <property type="nucleotide sequence ID" value="NZ_CP133659.1"/>
</dbReference>
<evidence type="ECO:0000256" key="1">
    <source>
        <dbReference type="SAM" id="MobiDB-lite"/>
    </source>
</evidence>
<evidence type="ECO:0000313" key="4">
    <source>
        <dbReference type="EMBL" id="WMW65316.1"/>
    </source>
</evidence>
<dbReference type="InterPro" id="IPR002048">
    <property type="entry name" value="EF_hand_dom"/>
</dbReference>
<dbReference type="EMBL" id="CP133659">
    <property type="protein sequence ID" value="WMW65316.1"/>
    <property type="molecule type" value="Genomic_DNA"/>
</dbReference>
<protein>
    <submittedName>
        <fullName evidence="4">Calcium-binding protein</fullName>
    </submittedName>
</protein>
<dbReference type="PROSITE" id="PS00018">
    <property type="entry name" value="EF_HAND_1"/>
    <property type="match status" value="1"/>
</dbReference>
<dbReference type="Gene3D" id="1.10.238.10">
    <property type="entry name" value="EF-hand"/>
    <property type="match status" value="1"/>
</dbReference>
<feature type="signal peptide" evidence="2">
    <location>
        <begin position="1"/>
        <end position="19"/>
    </location>
</feature>
<feature type="chain" id="PRO_5045427095" evidence="2">
    <location>
        <begin position="20"/>
        <end position="117"/>
    </location>
</feature>
<dbReference type="InterPro" id="IPR018247">
    <property type="entry name" value="EF_Hand_1_Ca_BS"/>
</dbReference>
<evidence type="ECO:0000256" key="2">
    <source>
        <dbReference type="SAM" id="SignalP"/>
    </source>
</evidence>
<keyword evidence="2" id="KW-0732">Signal</keyword>
<reference evidence="4" key="1">
    <citation type="submission" date="2023-09" db="EMBL/GenBank/DDBJ databases">
        <authorList>
            <consortium name="CW5 consortium"/>
            <person name="Lu C.-W."/>
        </authorList>
    </citation>
    <scope>NUCLEOTIDE SEQUENCE</scope>
    <source>
        <strain evidence="4">KPS</strain>
    </source>
</reference>
<feature type="region of interest" description="Disordered" evidence="1">
    <location>
        <begin position="73"/>
        <end position="117"/>
    </location>
</feature>
<organism evidence="4 5">
    <name type="scientific">Nitratidesulfovibrio liaohensis</name>
    <dbReference type="NCBI Taxonomy" id="2604158"/>
    <lineage>
        <taxon>Bacteria</taxon>
        <taxon>Pseudomonadati</taxon>
        <taxon>Thermodesulfobacteriota</taxon>
        <taxon>Desulfovibrionia</taxon>
        <taxon>Desulfovibrionales</taxon>
        <taxon>Desulfovibrionaceae</taxon>
        <taxon>Nitratidesulfovibrio</taxon>
    </lineage>
</organism>
<sequence>MKRIIPAAVLLLCAATAQADDKFSAMDKDGNASVTWEEFSAAFPQMKKPAFDAIDTDGSGALTHEEWDAFRAHHGQGGMGMGGGMGPKDGQGAEMPKDMPKGMGGMGSAPLIQPPSK</sequence>
<name>A0ABY9R0P2_9BACT</name>
<accession>A0ABY9R0P2</accession>
<dbReference type="InterPro" id="IPR011992">
    <property type="entry name" value="EF-hand-dom_pair"/>
</dbReference>
<proteinExistence type="predicted"/>
<dbReference type="Pfam" id="PF13202">
    <property type="entry name" value="EF-hand_5"/>
    <property type="match status" value="1"/>
</dbReference>
<dbReference type="PROSITE" id="PS50222">
    <property type="entry name" value="EF_HAND_2"/>
    <property type="match status" value="2"/>
</dbReference>